<feature type="domain" description="Peptidase M28" evidence="2">
    <location>
        <begin position="228"/>
        <end position="413"/>
    </location>
</feature>
<dbReference type="GeneID" id="33317381"/>
<evidence type="ECO:0000259" key="2">
    <source>
        <dbReference type="Pfam" id="PF04389"/>
    </source>
</evidence>
<protein>
    <submittedName>
        <fullName evidence="3">Peptidase M28</fullName>
    </submittedName>
</protein>
<dbReference type="InterPro" id="IPR046450">
    <property type="entry name" value="PA_dom_sf"/>
</dbReference>
<dbReference type="SUPFAM" id="SSF52025">
    <property type="entry name" value="PA domain"/>
    <property type="match status" value="1"/>
</dbReference>
<dbReference type="AlphaFoldDB" id="A0A2Z2MLC6"/>
<evidence type="ECO:0000313" key="4">
    <source>
        <dbReference type="Proteomes" id="UP000250125"/>
    </source>
</evidence>
<accession>A0A2Z2MLC6</accession>
<dbReference type="InterPro" id="IPR045175">
    <property type="entry name" value="M28_fam"/>
</dbReference>
<evidence type="ECO:0000259" key="1">
    <source>
        <dbReference type="Pfam" id="PF02225"/>
    </source>
</evidence>
<dbReference type="GO" id="GO:0006508">
    <property type="term" value="P:proteolysis"/>
    <property type="evidence" value="ECO:0007669"/>
    <property type="project" value="InterPro"/>
</dbReference>
<keyword evidence="4" id="KW-1185">Reference proteome</keyword>
<dbReference type="KEGG" id="tsl:A3L11_04040"/>
<dbReference type="Pfam" id="PF04389">
    <property type="entry name" value="Peptidase_M28"/>
    <property type="match status" value="1"/>
</dbReference>
<dbReference type="InterPro" id="IPR007484">
    <property type="entry name" value="Peptidase_M28"/>
</dbReference>
<dbReference type="RefSeq" id="WP_088855683.1">
    <property type="nucleotide sequence ID" value="NZ_CP015103.1"/>
</dbReference>
<gene>
    <name evidence="3" type="ORF">A3L11_04040</name>
</gene>
<dbReference type="Proteomes" id="UP000250125">
    <property type="component" value="Chromosome"/>
</dbReference>
<dbReference type="Gene3D" id="3.40.630.10">
    <property type="entry name" value="Zn peptidases"/>
    <property type="match status" value="1"/>
</dbReference>
<dbReference type="OrthoDB" id="18376at2157"/>
<reference evidence="3 4" key="1">
    <citation type="submission" date="2016-04" db="EMBL/GenBank/DDBJ databases">
        <title>Complete genome sequence of Thermococcus siculi type strain RG-20.</title>
        <authorList>
            <person name="Oger P.M."/>
        </authorList>
    </citation>
    <scope>NUCLEOTIDE SEQUENCE [LARGE SCALE GENOMIC DNA]</scope>
    <source>
        <strain evidence="3 4">RG-20</strain>
    </source>
</reference>
<dbReference type="InterPro" id="IPR003137">
    <property type="entry name" value="PA_domain"/>
</dbReference>
<sequence>MRRFLKETEVFDPDRVLHYIAEISQFHRIQGSKELPEAVRFIMEELRIWGLNPVLHEEIYDGEASYLTFRTPIAWDPVRGRVEVLGRTLTTGQTPLVVMAHSPSGRAEGEVVHVFREDDWENVEGKIVLAGRDWRDAYRRVNEAGARAFIAYREGTGNAVPYIGLFLTRDDLEWAKIPAVAVPESLAKDIIGKLNSGEKVEAKIEVETQINELQVLPILYAEIGRPPFILFTAHICHPKPGANDNASGSAMLMELARVLSKLYDDSFRFGFAFLWIPEYYGTAAFIERYADLGKYYTVINLDMVAGSPDRSGSTVMLVRTPLSRFSVVSGVLEYFLELANESGRSFSGSPLPKLRLKSFPYKMGSDHDIFNFFGIPSVMPITWPDRFYHSSEDTVDKVSRETIEIIGRAVLATALALAKGERAELQRFARGYTMKYLGELSRERDAEEAERLVMIGLSRDSEFLGIESGHRFEAEPWLVWERRGVISERFIRERDGKLAGEFKELTRDRKVLAQLHELLMLGELLPKERAFEALREEYGEIDEEKLEKLVSLLEKGGVVRII</sequence>
<proteinExistence type="predicted"/>
<dbReference type="PANTHER" id="PTHR12147">
    <property type="entry name" value="METALLOPEPTIDASE M28 FAMILY MEMBER"/>
    <property type="match status" value="1"/>
</dbReference>
<dbReference type="EMBL" id="CP015103">
    <property type="protein sequence ID" value="ASJ08445.1"/>
    <property type="molecule type" value="Genomic_DNA"/>
</dbReference>
<dbReference type="PANTHER" id="PTHR12147:SF26">
    <property type="entry name" value="PEPTIDASE M28 DOMAIN-CONTAINING PROTEIN"/>
    <property type="match status" value="1"/>
</dbReference>
<dbReference type="Pfam" id="PF02225">
    <property type="entry name" value="PA"/>
    <property type="match status" value="1"/>
</dbReference>
<dbReference type="Gene3D" id="3.50.30.30">
    <property type="match status" value="1"/>
</dbReference>
<feature type="domain" description="PA" evidence="1">
    <location>
        <begin position="117"/>
        <end position="188"/>
    </location>
</feature>
<name>A0A2Z2MLC6_9EURY</name>
<dbReference type="GO" id="GO:0008235">
    <property type="term" value="F:metalloexopeptidase activity"/>
    <property type="evidence" value="ECO:0007669"/>
    <property type="project" value="InterPro"/>
</dbReference>
<dbReference type="SUPFAM" id="SSF53187">
    <property type="entry name" value="Zn-dependent exopeptidases"/>
    <property type="match status" value="1"/>
</dbReference>
<organism evidence="3 4">
    <name type="scientific">Thermococcus siculi</name>
    <dbReference type="NCBI Taxonomy" id="72803"/>
    <lineage>
        <taxon>Archaea</taxon>
        <taxon>Methanobacteriati</taxon>
        <taxon>Methanobacteriota</taxon>
        <taxon>Thermococci</taxon>
        <taxon>Thermococcales</taxon>
        <taxon>Thermococcaceae</taxon>
        <taxon>Thermococcus</taxon>
    </lineage>
</organism>
<evidence type="ECO:0000313" key="3">
    <source>
        <dbReference type="EMBL" id="ASJ08445.1"/>
    </source>
</evidence>